<feature type="region of interest" description="Disordered" evidence="1">
    <location>
        <begin position="135"/>
        <end position="159"/>
    </location>
</feature>
<accession>A0AB38V035</accession>
<gene>
    <name evidence="2" type="ORF">LAUMK42_05221</name>
</gene>
<comment type="caution">
    <text evidence="2">The sequence shown here is derived from an EMBL/GenBank/DDBJ whole genome shotgun (WGS) entry which is preliminary data.</text>
</comment>
<evidence type="ECO:0000313" key="3">
    <source>
        <dbReference type="Proteomes" id="UP000279331"/>
    </source>
</evidence>
<dbReference type="AlphaFoldDB" id="A0AB38V035"/>
<dbReference type="RefSeq" id="WP_240316716.1">
    <property type="nucleotide sequence ID" value="NZ_MWKV01000001.1"/>
</dbReference>
<protein>
    <submittedName>
        <fullName evidence="2">Uncharacterized protein</fullName>
    </submittedName>
</protein>
<reference evidence="2 3" key="1">
    <citation type="submission" date="2018-09" db="EMBL/GenBank/DDBJ databases">
        <authorList>
            <person name="Tagini F."/>
        </authorList>
    </citation>
    <scope>NUCLEOTIDE SEQUENCE [LARGE SCALE GENOMIC DNA]</scope>
    <source>
        <strain evidence="2 3">MK42</strain>
    </source>
</reference>
<dbReference type="EMBL" id="UPHL01000153">
    <property type="protein sequence ID" value="VAZ86375.1"/>
    <property type="molecule type" value="Genomic_DNA"/>
</dbReference>
<evidence type="ECO:0000256" key="1">
    <source>
        <dbReference type="SAM" id="MobiDB-lite"/>
    </source>
</evidence>
<organism evidence="2 3">
    <name type="scientific">Mycobacterium persicum</name>
    <dbReference type="NCBI Taxonomy" id="1487726"/>
    <lineage>
        <taxon>Bacteria</taxon>
        <taxon>Bacillati</taxon>
        <taxon>Actinomycetota</taxon>
        <taxon>Actinomycetes</taxon>
        <taxon>Mycobacteriales</taxon>
        <taxon>Mycobacteriaceae</taxon>
        <taxon>Mycobacterium</taxon>
    </lineage>
</organism>
<proteinExistence type="predicted"/>
<evidence type="ECO:0000313" key="2">
    <source>
        <dbReference type="EMBL" id="VAZ86375.1"/>
    </source>
</evidence>
<dbReference type="Proteomes" id="UP000279331">
    <property type="component" value="Unassembled WGS sequence"/>
</dbReference>
<sequence>MGAATEHDWIKDGLLIAGLQDWISLSEVHSSFLTNTGPRRQVHEVQQLTLSMIRELVSEGLCVLGTAAGSKRNPHLEPCRRTSFIVDVAGGCGGEFRSRLLHPRRALDSGRGDPALEPMTTAWLASHVEPTPVGAPLPASLPAKATHQPASACRPAPLA</sequence>
<name>A0AB38V035_9MYCO</name>